<dbReference type="Gene3D" id="1.10.530.10">
    <property type="match status" value="1"/>
</dbReference>
<dbReference type="EMBL" id="MAAO01000006">
    <property type="protein sequence ID" value="OUR97028.1"/>
    <property type="molecule type" value="Genomic_DNA"/>
</dbReference>
<dbReference type="Pfam" id="PF01464">
    <property type="entry name" value="SLT"/>
    <property type="match status" value="1"/>
</dbReference>
<reference evidence="3" key="1">
    <citation type="journal article" date="2017" name="Proc. Natl. Acad. Sci. U.S.A.">
        <title>Simulation of Deepwater Horizon oil plume reveals substrate specialization within a complex community of hydrocarbon-degraders.</title>
        <authorList>
            <person name="Hu P."/>
            <person name="Dubinsky E.A."/>
            <person name="Probst A.J."/>
            <person name="Wang J."/>
            <person name="Sieber C.M.K."/>
            <person name="Tom L.M."/>
            <person name="Gardinali P."/>
            <person name="Banfield J.F."/>
            <person name="Atlas R.M."/>
            <person name="Andersen G.L."/>
        </authorList>
    </citation>
    <scope>NUCLEOTIDE SEQUENCE [LARGE SCALE GENOMIC DNA]</scope>
</reference>
<accession>A0A1Y5F7Z8</accession>
<dbReference type="AlphaFoldDB" id="A0A1Y5F7Z8"/>
<sequence>MRVYLHIFLFLIFSIFRVEAFTSSGFVSIKESDTVRVIQDGEEHFLKEGDLIQVKTQESWKRNIEIITTINPKLKSGKAHIGEVTFKEHTALGRLQKVLSSNRVVKKQIDVIVAGGQKVTLYPGDKIQVNNRVGWKREVEIISSKDGKIGPAYLGDVTFLEYERSGVLAKNTNKDDPLEPFGTNDPSLDSLIKKLMVDYDMNAAEVSEVESGKEVEKIEETCPEVGKVYKLERYIGVVGDSSLIGPHIGIPRESIVKIVKSDKACGLEILKFPKGSTLRRSHFPKVVLTYPSNLTIDNLNEVNDPTKTINLSKGVSFKLEDGASVHAYGRRTGKRYSFDSKDKVKIVGIHKNGDYIIKRNDQRYEYRIPADDLEELNSEGGLVINVSESAQNVLKEDLINEAVKIVAPKPDCRDVVTATSSPYTQISFQKCKNKSYKNSKGKTVLANDYMEKEIPLSSKEVNKVLVDPDKKRFANCISKSLRHGTNRNSSPSCKKDSKGKVIPARIRQAKYVTSGGKKKFKGWRLLNRKPRACASKKLSTYLSDRYVDMSRCLGIDPKELFPIINHESHFQPKTISPSYAMGVGQIVTVNYLDFYNKLNMAKRLIKKKSSVMNYAKDFHTESGYAKYENSPSKSKKVDRLTAFFLSDLKDKMNSNKKECQGLKSIADDALVVPKSAKASTKKLKSYLRERENQRLCAPKNPDEGFYMAAVYYMYNKKFFKYKLDKLNKLKSLGLSKKQINDFSIILTRWSYNAGLSGISGPFERLLEKLKNGSIEKLDSSGNPIKNKDGSLKQMKVAGLSGFSSNQFKNYMSYIIKHRYKSKSAKRRNEVARYVTGFRGTGGIDGDLKQIEKNEESSCGISY</sequence>
<dbReference type="InterPro" id="IPR023346">
    <property type="entry name" value="Lysozyme-like_dom_sf"/>
</dbReference>
<comment type="caution">
    <text evidence="2">The sequence shown here is derived from an EMBL/GenBank/DDBJ whole genome shotgun (WGS) entry which is preliminary data.</text>
</comment>
<evidence type="ECO:0000259" key="1">
    <source>
        <dbReference type="Pfam" id="PF01464"/>
    </source>
</evidence>
<evidence type="ECO:0000313" key="3">
    <source>
        <dbReference type="Proteomes" id="UP000196531"/>
    </source>
</evidence>
<dbReference type="InterPro" id="IPR008258">
    <property type="entry name" value="Transglycosylase_SLT_dom_1"/>
</dbReference>
<feature type="domain" description="Transglycosylase SLT" evidence="1">
    <location>
        <begin position="554"/>
        <end position="595"/>
    </location>
</feature>
<dbReference type="SUPFAM" id="SSF53955">
    <property type="entry name" value="Lysozyme-like"/>
    <property type="match status" value="1"/>
</dbReference>
<organism evidence="2 3">
    <name type="scientific">Halobacteriovorax marinus</name>
    <dbReference type="NCBI Taxonomy" id="97084"/>
    <lineage>
        <taxon>Bacteria</taxon>
        <taxon>Pseudomonadati</taxon>
        <taxon>Bdellovibrionota</taxon>
        <taxon>Bacteriovoracia</taxon>
        <taxon>Bacteriovoracales</taxon>
        <taxon>Halobacteriovoraceae</taxon>
        <taxon>Halobacteriovorax</taxon>
    </lineage>
</organism>
<proteinExistence type="predicted"/>
<gene>
    <name evidence="2" type="ORF">A9Q84_11895</name>
</gene>
<protein>
    <recommendedName>
        <fullName evidence="1">Transglycosylase SLT domain-containing protein</fullName>
    </recommendedName>
</protein>
<name>A0A1Y5F7Z8_9BACT</name>
<evidence type="ECO:0000313" key="2">
    <source>
        <dbReference type="EMBL" id="OUR97028.1"/>
    </source>
</evidence>
<dbReference type="Proteomes" id="UP000196531">
    <property type="component" value="Unassembled WGS sequence"/>
</dbReference>